<evidence type="ECO:0000256" key="11">
    <source>
        <dbReference type="ARBA" id="ARBA00051096"/>
    </source>
</evidence>
<reference evidence="15 16" key="1">
    <citation type="submission" date="2017-01" db="EMBL/GenBank/DDBJ databases">
        <title>First insights into the biology of 'candidatus Vampirococcus archaeovorus'.</title>
        <authorList>
            <person name="Kizina J."/>
            <person name="Jordan S."/>
            <person name="Stueber K."/>
            <person name="Reinhardt R."/>
            <person name="Harder J."/>
        </authorList>
    </citation>
    <scope>NUCLEOTIDE SEQUENCE [LARGE SCALE GENOMIC DNA]</scope>
    <source>
        <strain evidence="15 16">LiM</strain>
    </source>
</reference>
<dbReference type="Pfam" id="PF08545">
    <property type="entry name" value="ACP_syn_III"/>
    <property type="match status" value="1"/>
</dbReference>
<dbReference type="EC" id="2.3.1.180" evidence="3 12"/>
<evidence type="ECO:0000256" key="4">
    <source>
        <dbReference type="ARBA" id="ARBA00022516"/>
    </source>
</evidence>
<evidence type="ECO:0000259" key="13">
    <source>
        <dbReference type="Pfam" id="PF08541"/>
    </source>
</evidence>
<comment type="function">
    <text evidence="12">Catalyzes the condensation reaction of fatty acid synthesis by the addition to an acyl acceptor of two carbons from malonyl-ACP. Catalyzes the first condensation reaction which initiates fatty acid synthesis and may therefore play a role in governing the total rate of fatty acid production. Possesses both acetoacetyl-ACP synthase and acetyl transacylase activities. Its substrate specificity determines the biosynthesis of branched-chain and/or straight-chain of fatty acids.</text>
</comment>
<feature type="domain" description="Beta-ketoacyl-[acyl-carrier-protein] synthase III C-terminal" evidence="13">
    <location>
        <begin position="240"/>
        <end position="329"/>
    </location>
</feature>
<comment type="domain">
    <text evidence="12">The last Arg residue of the ACP-binding site is essential for the weak association between ACP/AcpP and FabH.</text>
</comment>
<evidence type="ECO:0000256" key="6">
    <source>
        <dbReference type="ARBA" id="ARBA00022832"/>
    </source>
</evidence>
<evidence type="ECO:0000313" key="15">
    <source>
        <dbReference type="EMBL" id="QAT17209.1"/>
    </source>
</evidence>
<evidence type="ECO:0000256" key="12">
    <source>
        <dbReference type="HAMAP-Rule" id="MF_01815"/>
    </source>
</evidence>
<dbReference type="EMBL" id="CP019384">
    <property type="protein sequence ID" value="QAT17209.1"/>
    <property type="molecule type" value="Genomic_DNA"/>
</dbReference>
<comment type="subunit">
    <text evidence="12">Homodimer.</text>
</comment>
<sequence length="331" mass="35711">MKKSKKNIGIIGLGFYVPKKVLTNKDLEGMVETSDEWITTRTGIKERRISSSTESTSTLAFNAAREALKNANLEPLDLELIIVATITPDMPFPATACFLQEMLGAKNAACFDVSAACAGFVYGLVIAQQFLRSGVYKNALVIGAEKLSSVTDWQDRNTCVLFGDGAGAAVLAPVDNGGILASYMGCDGSMTELLMQPAGGSRMPASRETVDKRMHFIKMRGNEVFKLAVKIMSDAACRALKKCKLGVDDIDCFIPHQANLRILDAVARKMKLPLEKIYFNVAKYGNMSSASTAVALCEAYQSGRIKGGNIVVLDAFGAGLVWGAVVIQWQK</sequence>
<dbReference type="RefSeq" id="WP_128699935.1">
    <property type="nucleotide sequence ID" value="NZ_CP019384.1"/>
</dbReference>
<evidence type="ECO:0000256" key="5">
    <source>
        <dbReference type="ARBA" id="ARBA00022679"/>
    </source>
</evidence>
<comment type="catalytic activity">
    <reaction evidence="11">
        <text>malonyl-[ACP] + acetyl-CoA + H(+) = 3-oxobutanoyl-[ACP] + CO2 + CoA</text>
        <dbReference type="Rhea" id="RHEA:12080"/>
        <dbReference type="Rhea" id="RHEA-COMP:9623"/>
        <dbReference type="Rhea" id="RHEA-COMP:9625"/>
        <dbReference type="ChEBI" id="CHEBI:15378"/>
        <dbReference type="ChEBI" id="CHEBI:16526"/>
        <dbReference type="ChEBI" id="CHEBI:57287"/>
        <dbReference type="ChEBI" id="CHEBI:57288"/>
        <dbReference type="ChEBI" id="CHEBI:78449"/>
        <dbReference type="ChEBI" id="CHEBI:78450"/>
        <dbReference type="EC" id="2.3.1.180"/>
    </reaction>
    <physiologicalReaction direction="left-to-right" evidence="11">
        <dbReference type="Rhea" id="RHEA:12081"/>
    </physiologicalReaction>
</comment>
<keyword evidence="10 12" id="KW-0012">Acyltransferase</keyword>
<keyword evidence="16" id="KW-1185">Reference proteome</keyword>
<dbReference type="NCBIfam" id="NF006829">
    <property type="entry name" value="PRK09352.1"/>
    <property type="match status" value="1"/>
</dbReference>
<dbReference type="NCBIfam" id="TIGR00747">
    <property type="entry name" value="fabH"/>
    <property type="match status" value="1"/>
</dbReference>
<keyword evidence="7 12" id="KW-0443">Lipid metabolism</keyword>
<name>A0A410P4V1_VELA1</name>
<keyword evidence="12" id="KW-0963">Cytoplasm</keyword>
<accession>A0A410P4V1</accession>
<keyword evidence="8 12" id="KW-0275">Fatty acid biosynthesis</keyword>
<evidence type="ECO:0000256" key="1">
    <source>
        <dbReference type="ARBA" id="ARBA00005194"/>
    </source>
</evidence>
<keyword evidence="4 12" id="KW-0444">Lipid biosynthesis</keyword>
<dbReference type="GO" id="GO:0033818">
    <property type="term" value="F:beta-ketoacyl-acyl-carrier-protein synthase III activity"/>
    <property type="evidence" value="ECO:0007669"/>
    <property type="project" value="UniProtKB-UniRule"/>
</dbReference>
<dbReference type="GO" id="GO:0005737">
    <property type="term" value="C:cytoplasm"/>
    <property type="evidence" value="ECO:0007669"/>
    <property type="project" value="UniProtKB-SubCell"/>
</dbReference>
<gene>
    <name evidence="12" type="primary">fabH</name>
    <name evidence="15" type="ORF">BU251_05415</name>
</gene>
<feature type="active site" evidence="12">
    <location>
        <position position="286"/>
    </location>
</feature>
<evidence type="ECO:0000256" key="2">
    <source>
        <dbReference type="ARBA" id="ARBA00008642"/>
    </source>
</evidence>
<dbReference type="AlphaFoldDB" id="A0A410P4V1"/>
<dbReference type="UniPathway" id="UPA00094"/>
<feature type="active site" evidence="12">
    <location>
        <position position="117"/>
    </location>
</feature>
<dbReference type="Pfam" id="PF08541">
    <property type="entry name" value="ACP_syn_III_C"/>
    <property type="match status" value="1"/>
</dbReference>
<dbReference type="InterPro" id="IPR013751">
    <property type="entry name" value="ACP_syn_III_N"/>
</dbReference>
<feature type="domain" description="Beta-ketoacyl-[acyl-carrier-protein] synthase III N-terminal" evidence="14">
    <location>
        <begin position="111"/>
        <end position="188"/>
    </location>
</feature>
<dbReference type="PANTHER" id="PTHR43091">
    <property type="entry name" value="3-OXOACYL-[ACYL-CARRIER-PROTEIN] SYNTHASE"/>
    <property type="match status" value="1"/>
</dbReference>
<proteinExistence type="inferred from homology"/>
<evidence type="ECO:0000256" key="8">
    <source>
        <dbReference type="ARBA" id="ARBA00023160"/>
    </source>
</evidence>
<feature type="region of interest" description="ACP-binding" evidence="12">
    <location>
        <begin position="257"/>
        <end position="261"/>
    </location>
</feature>
<evidence type="ECO:0000256" key="9">
    <source>
        <dbReference type="ARBA" id="ARBA00023268"/>
    </source>
</evidence>
<organism evidence="15 16">
    <name type="scientific">Velamenicoccus archaeovorus</name>
    <dbReference type="NCBI Taxonomy" id="1930593"/>
    <lineage>
        <taxon>Bacteria</taxon>
        <taxon>Pseudomonadati</taxon>
        <taxon>Candidatus Omnitrophota</taxon>
        <taxon>Candidatus Velamenicoccus</taxon>
    </lineage>
</organism>
<dbReference type="PANTHER" id="PTHR43091:SF1">
    <property type="entry name" value="BETA-KETOACYL-[ACYL-CARRIER-PROTEIN] SYNTHASE III, CHLOROPLASTIC"/>
    <property type="match status" value="1"/>
</dbReference>
<dbReference type="InterPro" id="IPR013747">
    <property type="entry name" value="ACP_syn_III_C"/>
</dbReference>
<evidence type="ECO:0000259" key="14">
    <source>
        <dbReference type="Pfam" id="PF08545"/>
    </source>
</evidence>
<keyword evidence="9 12" id="KW-0511">Multifunctional enzyme</keyword>
<dbReference type="Proteomes" id="UP000287243">
    <property type="component" value="Chromosome"/>
</dbReference>
<protein>
    <recommendedName>
        <fullName evidence="3 12">Beta-ketoacyl-[acyl-carrier-protein] synthase III</fullName>
        <shortName evidence="12">Beta-ketoacyl-ACP synthase III</shortName>
        <shortName evidence="12">KAS III</shortName>
        <ecNumber evidence="3 12">2.3.1.180</ecNumber>
    </recommendedName>
    <alternativeName>
        <fullName evidence="12">3-oxoacyl-[acyl-carrier-protein] synthase 3</fullName>
    </alternativeName>
    <alternativeName>
        <fullName evidence="12">3-oxoacyl-[acyl-carrier-protein] synthase III</fullName>
    </alternativeName>
</protein>
<feature type="active site" evidence="12">
    <location>
        <position position="256"/>
    </location>
</feature>
<evidence type="ECO:0000256" key="3">
    <source>
        <dbReference type="ARBA" id="ARBA00012333"/>
    </source>
</evidence>
<dbReference type="KEGG" id="vai:BU251_05415"/>
<comment type="subcellular location">
    <subcellularLocation>
        <location evidence="12">Cytoplasm</location>
    </subcellularLocation>
</comment>
<dbReference type="InterPro" id="IPR004655">
    <property type="entry name" value="FabH"/>
</dbReference>
<dbReference type="Gene3D" id="3.40.47.10">
    <property type="match status" value="1"/>
</dbReference>
<comment type="pathway">
    <text evidence="1 12">Lipid metabolism; fatty acid biosynthesis.</text>
</comment>
<keyword evidence="6 12" id="KW-0276">Fatty acid metabolism</keyword>
<dbReference type="HAMAP" id="MF_01815">
    <property type="entry name" value="FabH"/>
    <property type="match status" value="1"/>
</dbReference>
<keyword evidence="5 12" id="KW-0808">Transferase</keyword>
<dbReference type="GO" id="GO:0004315">
    <property type="term" value="F:3-oxoacyl-[acyl-carrier-protein] synthase activity"/>
    <property type="evidence" value="ECO:0007669"/>
    <property type="project" value="InterPro"/>
</dbReference>
<evidence type="ECO:0000256" key="10">
    <source>
        <dbReference type="ARBA" id="ARBA00023315"/>
    </source>
</evidence>
<dbReference type="SUPFAM" id="SSF53901">
    <property type="entry name" value="Thiolase-like"/>
    <property type="match status" value="1"/>
</dbReference>
<dbReference type="OrthoDB" id="9815506at2"/>
<evidence type="ECO:0000256" key="7">
    <source>
        <dbReference type="ARBA" id="ARBA00023098"/>
    </source>
</evidence>
<comment type="similarity">
    <text evidence="2 12">Belongs to the thiolase-like superfamily. FabH family.</text>
</comment>
<dbReference type="InterPro" id="IPR016039">
    <property type="entry name" value="Thiolase-like"/>
</dbReference>
<dbReference type="CDD" id="cd00830">
    <property type="entry name" value="KAS_III"/>
    <property type="match status" value="1"/>
</dbReference>
<dbReference type="FunFam" id="3.40.47.10:FF:000004">
    <property type="entry name" value="3-oxoacyl-[acyl-carrier-protein] synthase 3"/>
    <property type="match status" value="1"/>
</dbReference>
<evidence type="ECO:0000313" key="16">
    <source>
        <dbReference type="Proteomes" id="UP000287243"/>
    </source>
</evidence>
<dbReference type="GO" id="GO:0006633">
    <property type="term" value="P:fatty acid biosynthetic process"/>
    <property type="evidence" value="ECO:0007669"/>
    <property type="project" value="UniProtKB-UniRule"/>
</dbReference>